<dbReference type="GO" id="GO:0005737">
    <property type="term" value="C:cytoplasm"/>
    <property type="evidence" value="ECO:0007669"/>
    <property type="project" value="TreeGrafter"/>
</dbReference>
<feature type="repeat" description="TPR" evidence="3">
    <location>
        <begin position="618"/>
        <end position="651"/>
    </location>
</feature>
<feature type="domain" description="MalT-like TPR region" evidence="6">
    <location>
        <begin position="555"/>
        <end position="849"/>
    </location>
</feature>
<evidence type="ECO:0000259" key="6">
    <source>
        <dbReference type="Pfam" id="PF17874"/>
    </source>
</evidence>
<dbReference type="Pfam" id="PF17874">
    <property type="entry name" value="TPR_MalT"/>
    <property type="match status" value="1"/>
</dbReference>
<evidence type="ECO:0000259" key="4">
    <source>
        <dbReference type="Pfam" id="PF12773"/>
    </source>
</evidence>
<dbReference type="GO" id="GO:0005524">
    <property type="term" value="F:ATP binding"/>
    <property type="evidence" value="ECO:0007669"/>
    <property type="project" value="UniProtKB-KW"/>
</dbReference>
<dbReference type="AlphaFoldDB" id="A0A5B8XLR9"/>
<dbReference type="SUPFAM" id="SSF48452">
    <property type="entry name" value="TPR-like"/>
    <property type="match status" value="2"/>
</dbReference>
<evidence type="ECO:0000313" key="8">
    <source>
        <dbReference type="Proteomes" id="UP000321595"/>
    </source>
</evidence>
<dbReference type="Gene3D" id="3.40.50.300">
    <property type="entry name" value="P-loop containing nucleotide triphosphate hydrolases"/>
    <property type="match status" value="1"/>
</dbReference>
<reference evidence="7 8" key="1">
    <citation type="submission" date="2019-08" db="EMBL/GenBank/DDBJ databases">
        <authorList>
            <person name="Liang Q."/>
        </authorList>
    </citation>
    <scope>NUCLEOTIDE SEQUENCE [LARGE SCALE GENOMIC DNA]</scope>
    <source>
        <strain evidence="7 8">V1718</strain>
    </source>
</reference>
<dbReference type="PROSITE" id="PS50005">
    <property type="entry name" value="TPR"/>
    <property type="match status" value="1"/>
</dbReference>
<dbReference type="InterPro" id="IPR019734">
    <property type="entry name" value="TPR_rpt"/>
</dbReference>
<name>A0A5B8XLR9_9DELT</name>
<feature type="domain" description="Orc1-like AAA ATPase" evidence="5">
    <location>
        <begin position="95"/>
        <end position="289"/>
    </location>
</feature>
<gene>
    <name evidence="7" type="ORF">FRD01_01870</name>
</gene>
<feature type="domain" description="DZANK-type" evidence="4">
    <location>
        <begin position="3"/>
        <end position="61"/>
    </location>
</feature>
<dbReference type="EMBL" id="CP042467">
    <property type="protein sequence ID" value="QED26027.1"/>
    <property type="molecule type" value="Genomic_DNA"/>
</dbReference>
<keyword evidence="2" id="KW-0067">ATP-binding</keyword>
<evidence type="ECO:0000256" key="3">
    <source>
        <dbReference type="PROSITE-ProRule" id="PRU00339"/>
    </source>
</evidence>
<protein>
    <submittedName>
        <fullName evidence="7">Tetratricopeptide repeat protein</fullName>
    </submittedName>
</protein>
<dbReference type="SUPFAM" id="SSF52540">
    <property type="entry name" value="P-loop containing nucleoside triphosphate hydrolases"/>
    <property type="match status" value="1"/>
</dbReference>
<keyword evidence="3" id="KW-0802">TPR repeat</keyword>
<accession>A0A5B8XLR9</accession>
<dbReference type="KEGG" id="bbae:FRD01_01870"/>
<dbReference type="OrthoDB" id="5477035at2"/>
<dbReference type="InterPro" id="IPR011990">
    <property type="entry name" value="TPR-like_helical_dom_sf"/>
</dbReference>
<dbReference type="RefSeq" id="WP_146957113.1">
    <property type="nucleotide sequence ID" value="NZ_CP042467.1"/>
</dbReference>
<keyword evidence="8" id="KW-1185">Reference proteome</keyword>
<dbReference type="Proteomes" id="UP000321595">
    <property type="component" value="Chromosome"/>
</dbReference>
<evidence type="ECO:0000259" key="5">
    <source>
        <dbReference type="Pfam" id="PF13191"/>
    </source>
</evidence>
<dbReference type="PANTHER" id="PTHR16305">
    <property type="entry name" value="TESTICULAR SOLUBLE ADENYLYL CYCLASE"/>
    <property type="match status" value="1"/>
</dbReference>
<dbReference type="Gene3D" id="1.25.40.10">
    <property type="entry name" value="Tetratricopeptide repeat domain"/>
    <property type="match status" value="3"/>
</dbReference>
<evidence type="ECO:0000256" key="1">
    <source>
        <dbReference type="ARBA" id="ARBA00022741"/>
    </source>
</evidence>
<organism evidence="7 8">
    <name type="scientific">Microvenator marinus</name>
    <dbReference type="NCBI Taxonomy" id="2600177"/>
    <lineage>
        <taxon>Bacteria</taxon>
        <taxon>Deltaproteobacteria</taxon>
        <taxon>Bradymonadales</taxon>
        <taxon>Microvenatoraceae</taxon>
        <taxon>Microvenator</taxon>
    </lineage>
</organism>
<dbReference type="Pfam" id="PF12773">
    <property type="entry name" value="DZR"/>
    <property type="match status" value="1"/>
</dbReference>
<dbReference type="InterPro" id="IPR041664">
    <property type="entry name" value="AAA_16"/>
</dbReference>
<dbReference type="InterPro" id="IPR027417">
    <property type="entry name" value="P-loop_NTPase"/>
</dbReference>
<dbReference type="Pfam" id="PF13191">
    <property type="entry name" value="AAA_16"/>
    <property type="match status" value="1"/>
</dbReference>
<dbReference type="InterPro" id="IPR041617">
    <property type="entry name" value="TPR_MalT"/>
</dbReference>
<dbReference type="SMART" id="SM00028">
    <property type="entry name" value="TPR"/>
    <property type="match status" value="8"/>
</dbReference>
<keyword evidence="1" id="KW-0547">Nucleotide-binding</keyword>
<dbReference type="InterPro" id="IPR025874">
    <property type="entry name" value="DZR"/>
</dbReference>
<evidence type="ECO:0000313" key="7">
    <source>
        <dbReference type="EMBL" id="QED26027.1"/>
    </source>
</evidence>
<dbReference type="GO" id="GO:0004016">
    <property type="term" value="F:adenylate cyclase activity"/>
    <property type="evidence" value="ECO:0007669"/>
    <property type="project" value="TreeGrafter"/>
</dbReference>
<dbReference type="PROSITE" id="PS50293">
    <property type="entry name" value="TPR_REGION"/>
    <property type="match status" value="1"/>
</dbReference>
<sequence length="953" mass="107527">MLCKYCGFEIESGGDLCGRCGSPANITSGERAALTRQDESVECPSCSELNSSEVEYCATCGSPMAIITRVLTLSRTRAREPLESWRVYGIETSMFGRRDELQTLVKAHKRVTSKSQAETLAIAGPTGIGKSRLISEFVRTLDESMSESVVYQTEARDESASTFVMIERMLRARFYIAEREAPETSRRKLLEASERLLEGGESERVAHLVGELIGIHFDESKHLPSVRDTEDAAELDRRCFNALLELLSADAAQNPLVVVLEDLQYAPNPVFTLLDILRSGLQDCPVLFILTWNSDELPKTHPLRQKNDELAQIWLQPLSDLEVEHFVRDTLRKAEDLPSSLVERVTEAAHGNPLIVEEFLRILISQGIIDTRFEAWKVDDTRVREVELPATVEGAVEARLLALTEDERLLISMASAVGQTFWVECLHAIYHMHDDLHSDSTLYWENRELEQRINALIESLERKDMIRRSEEGPTHLTQLYFKHRIEQKSIYSRLSGQDRERYHRLIAQWQKMRLGSNSRSVLESTGEHFVKGKCLEQAAETFFLAAEKAREKYENEIAIELLRRTLSLASDRRLELKLLGFEALGELLVWMGDHEQALEAYREFLRFAWILGDRERGARAYNDIGKAHRSLGDYDRALKNFETALGLFRDIDLIAGIATSLDNIGHIHWVRGDFEEAKTFFNAGLHLRRQTDEPKAIALSLSHIGSVLLQQGDLKSSMVYFRESLELRKAADDKQGVVDSFNNLGCLLLERGDVDGAQTLLEEALETARSIGYRGSESVVLNNLGELHLQEHRTREARQYLESAMKVAEDGGDMRVVFDILKNLSRLELRETNREKALERIHEATEIADHLQSDQLLGLAMQALAEVHAEAIFDPGLRDASIAASQTAFKEAVELFAKVGNDAERAKSLLGIGRLQAETGDIDAANLALGEAEEIFERLGMKEFAKNTRSIMS</sequence>
<dbReference type="PANTHER" id="PTHR16305:SF28">
    <property type="entry name" value="GUANYLATE CYCLASE DOMAIN-CONTAINING PROTEIN"/>
    <property type="match status" value="1"/>
</dbReference>
<proteinExistence type="predicted"/>
<evidence type="ECO:0000256" key="2">
    <source>
        <dbReference type="ARBA" id="ARBA00022840"/>
    </source>
</evidence>